<keyword evidence="3" id="KW-1185">Reference proteome</keyword>
<sequence length="144" mass="16116">MRESRVVLIVMIVLVSTLVRSSNVFAESKLFYNTIYAKKQKEVNLADSDLKVSSDDLIDEPKITEKTEQTEPVAIPSNHTLLHIYTKATVSEFQNEILKKENHAPSNLLKTSGKVTYLASMIGVILIGGTSIAYFSNRVKKEKN</sequence>
<keyword evidence="1" id="KW-0812">Transmembrane</keyword>
<feature type="transmembrane region" description="Helical" evidence="1">
    <location>
        <begin position="115"/>
        <end position="135"/>
    </location>
</feature>
<keyword evidence="1" id="KW-0472">Membrane</keyword>
<organism evidence="2 3">
    <name type="scientific">Isobaculum melis</name>
    <dbReference type="NCBI Taxonomy" id="142588"/>
    <lineage>
        <taxon>Bacteria</taxon>
        <taxon>Bacillati</taxon>
        <taxon>Bacillota</taxon>
        <taxon>Bacilli</taxon>
        <taxon>Lactobacillales</taxon>
        <taxon>Carnobacteriaceae</taxon>
        <taxon>Isobaculum</taxon>
    </lineage>
</organism>
<name>A0A1H9U790_9LACT</name>
<evidence type="ECO:0000313" key="3">
    <source>
        <dbReference type="Proteomes" id="UP000198948"/>
    </source>
</evidence>
<dbReference type="AlphaFoldDB" id="A0A1H9U790"/>
<evidence type="ECO:0000256" key="1">
    <source>
        <dbReference type="SAM" id="Phobius"/>
    </source>
</evidence>
<evidence type="ECO:0000313" key="2">
    <source>
        <dbReference type="EMBL" id="SES05017.1"/>
    </source>
</evidence>
<dbReference type="Proteomes" id="UP000198948">
    <property type="component" value="Unassembled WGS sequence"/>
</dbReference>
<protein>
    <submittedName>
        <fullName evidence="2">Uncharacterized protein</fullName>
    </submittedName>
</protein>
<dbReference type="STRING" id="142588.SAMN04488559_12225"/>
<gene>
    <name evidence="2" type="ORF">SAMN04488559_12225</name>
</gene>
<accession>A0A1H9U790</accession>
<dbReference type="RefSeq" id="WP_092653832.1">
    <property type="nucleotide sequence ID" value="NZ_FOHA01000022.1"/>
</dbReference>
<reference evidence="2 3" key="1">
    <citation type="submission" date="2016-10" db="EMBL/GenBank/DDBJ databases">
        <authorList>
            <person name="de Groot N.N."/>
        </authorList>
    </citation>
    <scope>NUCLEOTIDE SEQUENCE [LARGE SCALE GENOMIC DNA]</scope>
    <source>
        <strain evidence="2 3">DSM 13760</strain>
    </source>
</reference>
<proteinExistence type="predicted"/>
<dbReference type="EMBL" id="FOHA01000022">
    <property type="protein sequence ID" value="SES05017.1"/>
    <property type="molecule type" value="Genomic_DNA"/>
</dbReference>
<keyword evidence="1" id="KW-1133">Transmembrane helix</keyword>